<keyword evidence="5 12" id="KW-0378">Hydrolase</keyword>
<evidence type="ECO:0000256" key="5">
    <source>
        <dbReference type="ARBA" id="ARBA00022801"/>
    </source>
</evidence>
<evidence type="ECO:0000256" key="8">
    <source>
        <dbReference type="ARBA" id="ARBA00023125"/>
    </source>
</evidence>
<evidence type="ECO:0000256" key="3">
    <source>
        <dbReference type="ARBA" id="ARBA00022705"/>
    </source>
</evidence>
<evidence type="ECO:0000256" key="7">
    <source>
        <dbReference type="ARBA" id="ARBA00022840"/>
    </source>
</evidence>
<evidence type="ECO:0000256" key="1">
    <source>
        <dbReference type="ARBA" id="ARBA00008428"/>
    </source>
</evidence>
<dbReference type="EC" id="5.6.2.3" evidence="11 12"/>
<evidence type="ECO:0000259" key="13">
    <source>
        <dbReference type="PROSITE" id="PS51199"/>
    </source>
</evidence>
<evidence type="ECO:0000256" key="9">
    <source>
        <dbReference type="ARBA" id="ARBA00023235"/>
    </source>
</evidence>
<reference evidence="14 15" key="1">
    <citation type="journal article" date="2021" name="Sci. Rep.">
        <title>The distribution of antibiotic resistance genes in chicken gut microbiota commensals.</title>
        <authorList>
            <person name="Juricova H."/>
            <person name="Matiasovicova J."/>
            <person name="Kubasova T."/>
            <person name="Cejkova D."/>
            <person name="Rychlik I."/>
        </authorList>
    </citation>
    <scope>NUCLEOTIDE SEQUENCE [LARGE SCALE GENOMIC DNA]</scope>
    <source>
        <strain evidence="14 15">An431b</strain>
    </source>
</reference>
<dbReference type="GO" id="GO:0016787">
    <property type="term" value="F:hydrolase activity"/>
    <property type="evidence" value="ECO:0007669"/>
    <property type="project" value="UniProtKB-KW"/>
</dbReference>
<dbReference type="SUPFAM" id="SSF52540">
    <property type="entry name" value="P-loop containing nucleoside triphosphate hydrolases"/>
    <property type="match status" value="1"/>
</dbReference>
<feature type="domain" description="SF4 helicase" evidence="13">
    <location>
        <begin position="186"/>
        <end position="451"/>
    </location>
</feature>
<evidence type="ECO:0000256" key="4">
    <source>
        <dbReference type="ARBA" id="ARBA00022741"/>
    </source>
</evidence>
<evidence type="ECO:0000256" key="12">
    <source>
        <dbReference type="RuleBase" id="RU362085"/>
    </source>
</evidence>
<dbReference type="GO" id="GO:0003678">
    <property type="term" value="F:DNA helicase activity"/>
    <property type="evidence" value="ECO:0007669"/>
    <property type="project" value="UniProtKB-EC"/>
</dbReference>
<name>A0ABS2GBK5_9FIRM</name>
<dbReference type="Proteomes" id="UP000729290">
    <property type="component" value="Unassembled WGS sequence"/>
</dbReference>
<evidence type="ECO:0000256" key="10">
    <source>
        <dbReference type="ARBA" id="ARBA00048954"/>
    </source>
</evidence>
<keyword evidence="8 12" id="KW-0238">DNA-binding</keyword>
<protein>
    <recommendedName>
        <fullName evidence="11 12">Replicative DNA helicase</fullName>
        <ecNumber evidence="11 12">5.6.2.3</ecNumber>
    </recommendedName>
</protein>
<keyword evidence="6 12" id="KW-0347">Helicase</keyword>
<evidence type="ECO:0000256" key="11">
    <source>
        <dbReference type="NCBIfam" id="TIGR00665"/>
    </source>
</evidence>
<dbReference type="InterPro" id="IPR036185">
    <property type="entry name" value="DNA_heli_DnaB-like_N_sf"/>
</dbReference>
<evidence type="ECO:0000256" key="6">
    <source>
        <dbReference type="ARBA" id="ARBA00022806"/>
    </source>
</evidence>
<dbReference type="Pfam" id="PF03796">
    <property type="entry name" value="DnaB_C"/>
    <property type="match status" value="1"/>
</dbReference>
<dbReference type="SUPFAM" id="SSF48024">
    <property type="entry name" value="N-terminal domain of DnaB helicase"/>
    <property type="match status" value="1"/>
</dbReference>
<dbReference type="InterPro" id="IPR007692">
    <property type="entry name" value="DNA_helicase_DnaB"/>
</dbReference>
<dbReference type="CDD" id="cd00984">
    <property type="entry name" value="DnaB_C"/>
    <property type="match status" value="1"/>
</dbReference>
<keyword evidence="15" id="KW-1185">Reference proteome</keyword>
<keyword evidence="2 12" id="KW-0639">Primosome</keyword>
<comment type="similarity">
    <text evidence="1 12">Belongs to the helicase family. DnaB subfamily.</text>
</comment>
<comment type="catalytic activity">
    <reaction evidence="10 12">
        <text>ATP + H2O = ADP + phosphate + H(+)</text>
        <dbReference type="Rhea" id="RHEA:13065"/>
        <dbReference type="ChEBI" id="CHEBI:15377"/>
        <dbReference type="ChEBI" id="CHEBI:15378"/>
        <dbReference type="ChEBI" id="CHEBI:30616"/>
        <dbReference type="ChEBI" id="CHEBI:43474"/>
        <dbReference type="ChEBI" id="CHEBI:456216"/>
        <dbReference type="EC" id="5.6.2.3"/>
    </reaction>
</comment>
<keyword evidence="3 12" id="KW-0235">DNA replication</keyword>
<evidence type="ECO:0000313" key="14">
    <source>
        <dbReference type="EMBL" id="MBM6878540.1"/>
    </source>
</evidence>
<dbReference type="PANTHER" id="PTHR30153">
    <property type="entry name" value="REPLICATIVE DNA HELICASE DNAB"/>
    <property type="match status" value="1"/>
</dbReference>
<keyword evidence="9" id="KW-0413">Isomerase</keyword>
<proteinExistence type="inferred from homology"/>
<dbReference type="InterPro" id="IPR007693">
    <property type="entry name" value="DNA_helicase_DnaB-like_N"/>
</dbReference>
<comment type="function">
    <text evidence="12">The main replicative DNA helicase, it participates in initiation and elongation during chromosome replication. Travels ahead of the DNA replisome, separating dsDNA into templates for DNA synthesis. A processive ATP-dependent 5'-3' DNA helicase it has DNA-dependent ATPase activity.</text>
</comment>
<dbReference type="NCBIfam" id="TIGR00665">
    <property type="entry name" value="DnaB"/>
    <property type="match status" value="1"/>
</dbReference>
<dbReference type="InterPro" id="IPR027417">
    <property type="entry name" value="P-loop_NTPase"/>
</dbReference>
<accession>A0ABS2GBK5</accession>
<dbReference type="Pfam" id="PF00772">
    <property type="entry name" value="DnaB"/>
    <property type="match status" value="1"/>
</dbReference>
<evidence type="ECO:0000313" key="15">
    <source>
        <dbReference type="Proteomes" id="UP000729290"/>
    </source>
</evidence>
<keyword evidence="4 12" id="KW-0547">Nucleotide-binding</keyword>
<dbReference type="PROSITE" id="PS51199">
    <property type="entry name" value="SF4_HELICASE"/>
    <property type="match status" value="1"/>
</dbReference>
<dbReference type="InterPro" id="IPR007694">
    <property type="entry name" value="DNA_helicase_DnaB-like_C"/>
</dbReference>
<keyword evidence="7 12" id="KW-0067">ATP-binding</keyword>
<dbReference type="PANTHER" id="PTHR30153:SF2">
    <property type="entry name" value="REPLICATIVE DNA HELICASE"/>
    <property type="match status" value="1"/>
</dbReference>
<gene>
    <name evidence="14" type="primary">dnaB</name>
    <name evidence="14" type="ORF">H9X83_10295</name>
</gene>
<dbReference type="Gene3D" id="1.10.860.10">
    <property type="entry name" value="DNAb Helicase, Chain A"/>
    <property type="match status" value="1"/>
</dbReference>
<sequence length="451" mass="50240">MEQQNTSNPAEYFQNVPPHDDAAETAVLGAMFLDREAASLALEVLRGEDFYRPDHKAVFEAAEELYHSGVPIDVITVKNKLEEKGVFEQIGGIPFLAGISTAAGSSANMRHYAAIVEEKSVLRRLIRTAGNISQLSYEGKEPVNSIMDTAEKSIFDIMQKRHSDQFHHIRDIAVDSIEKIEDIYRSKGKLTGVPTGFVDFDQKTAGLQKSDLILLAARPSMGKTAFALNIVQNAAIRSNVPTAVFSLEMSREQLVNRMLCSEAMLDAQRLRTGELTDSDWAGLIQAMGPLSQAPIYIDDTPGVTPMEVRSKCRRLKVEKGLGLIVIDYLQLMSGNGRNDSRQQEISEISRALKAIAREMEAPVIALSQLSRACEQRADHRPMLSDLRESGAIEQDADVVAFLYRDEYYFPDTEKKNQAELIIAKQRNGPTGTVDLTWMGQYTKFGNFLKKY</sequence>
<dbReference type="NCBIfam" id="NF004384">
    <property type="entry name" value="PRK05748.1"/>
    <property type="match status" value="1"/>
</dbReference>
<organism evidence="14 15">
    <name type="scientific">Anaerotignum lactatifermentans</name>
    <dbReference type="NCBI Taxonomy" id="160404"/>
    <lineage>
        <taxon>Bacteria</taxon>
        <taxon>Bacillati</taxon>
        <taxon>Bacillota</taxon>
        <taxon>Clostridia</taxon>
        <taxon>Lachnospirales</taxon>
        <taxon>Anaerotignaceae</taxon>
        <taxon>Anaerotignum</taxon>
    </lineage>
</organism>
<comment type="caution">
    <text evidence="14">The sequence shown here is derived from an EMBL/GenBank/DDBJ whole genome shotgun (WGS) entry which is preliminary data.</text>
</comment>
<dbReference type="InterPro" id="IPR016136">
    <property type="entry name" value="DNA_helicase_N/primase_C"/>
</dbReference>
<evidence type="ECO:0000256" key="2">
    <source>
        <dbReference type="ARBA" id="ARBA00022515"/>
    </source>
</evidence>
<dbReference type="RefSeq" id="WP_205132842.1">
    <property type="nucleotide sequence ID" value="NZ_JACSNT010000003.1"/>
</dbReference>
<dbReference type="EMBL" id="JACSNV010000015">
    <property type="protein sequence ID" value="MBM6878540.1"/>
    <property type="molecule type" value="Genomic_DNA"/>
</dbReference>
<dbReference type="Gene3D" id="3.40.50.300">
    <property type="entry name" value="P-loop containing nucleotide triphosphate hydrolases"/>
    <property type="match status" value="1"/>
</dbReference>